<evidence type="ECO:0000313" key="2">
    <source>
        <dbReference type="Proteomes" id="UP001732700"/>
    </source>
</evidence>
<dbReference type="Proteomes" id="UP001732700">
    <property type="component" value="Chromosome 3D"/>
</dbReference>
<accession>A0ACD5VWP9</accession>
<dbReference type="EnsemblPlants" id="AVESA.00010b.r2.3DG0524540.1">
    <property type="protein sequence ID" value="AVESA.00010b.r2.3DG0524540.1.CDS.1"/>
    <property type="gene ID" value="AVESA.00010b.r2.3DG0524540"/>
</dbReference>
<organism evidence="1 2">
    <name type="scientific">Avena sativa</name>
    <name type="common">Oat</name>
    <dbReference type="NCBI Taxonomy" id="4498"/>
    <lineage>
        <taxon>Eukaryota</taxon>
        <taxon>Viridiplantae</taxon>
        <taxon>Streptophyta</taxon>
        <taxon>Embryophyta</taxon>
        <taxon>Tracheophyta</taxon>
        <taxon>Spermatophyta</taxon>
        <taxon>Magnoliopsida</taxon>
        <taxon>Liliopsida</taxon>
        <taxon>Poales</taxon>
        <taxon>Poaceae</taxon>
        <taxon>BOP clade</taxon>
        <taxon>Pooideae</taxon>
        <taxon>Poodae</taxon>
        <taxon>Poeae</taxon>
        <taxon>Poeae Chloroplast Group 1 (Aveneae type)</taxon>
        <taxon>Aveninae</taxon>
        <taxon>Avena</taxon>
    </lineage>
</organism>
<reference evidence="1" key="1">
    <citation type="submission" date="2021-05" db="EMBL/GenBank/DDBJ databases">
        <authorList>
            <person name="Scholz U."/>
            <person name="Mascher M."/>
            <person name="Fiebig A."/>
        </authorList>
    </citation>
    <scope>NUCLEOTIDE SEQUENCE [LARGE SCALE GENOMIC DNA]</scope>
</reference>
<name>A0ACD5VWP9_AVESA</name>
<proteinExistence type="predicted"/>
<evidence type="ECO:0000313" key="1">
    <source>
        <dbReference type="EnsemblPlants" id="AVESA.00010b.r2.3DG0524540.1.CDS.1"/>
    </source>
</evidence>
<keyword evidence="2" id="KW-1185">Reference proteome</keyword>
<protein>
    <submittedName>
        <fullName evidence="1">Uncharacterized protein</fullName>
    </submittedName>
</protein>
<sequence>MLSVGDSEWQINPPFPSRPPPTRSRSLIHQAPRARSSAMAAAERDWTLLPDDITRDIFARLRPSDPLYLFRVSYLCKVWRRALTDPHFLHLLHERHVAPLPLGFLHDERDAPTFVPTINWPFSPADVPERRHWKVLDYRHGRALFLSMAVAEHGGFDLLVWDPISGDRRRVPVPPEASRGEYPGAALVCAAPGCNHRPTCNGGHFQVAFVANPPLLFDVDDPDVEEMVTRGFIYSSEMDSWIEVNSIPDLSEAFGRRTSVLVGHSVYLMSDDLIILKFDLAGSTLSVIPSPDIGESPDEDRIILMVTEDGGLGVAEALDGFLYLWSRETTAGNVGTWERTRSLAPCDLCLSASGFDLIGFAEGANTIFMKLSDGGIFTFELSSEQGRTVLKDAEDFYCVFPVVSFYATHNVLQGPRGVQHNLPNANVDDGDEGIVGEEKALELAQQQFNTGSNYIEQMDVINTVHCLRQSL</sequence>
<reference evidence="1" key="2">
    <citation type="submission" date="2025-09" db="UniProtKB">
        <authorList>
            <consortium name="EnsemblPlants"/>
        </authorList>
    </citation>
    <scope>IDENTIFICATION</scope>
</reference>